<dbReference type="OrthoDB" id="8452484at2"/>
<dbReference type="InterPro" id="IPR018376">
    <property type="entry name" value="Enoyl-CoA_hyd/isom_CS"/>
</dbReference>
<comment type="caution">
    <text evidence="4">The sequence shown here is derived from an EMBL/GenBank/DDBJ whole genome shotgun (WGS) entry which is preliminary data.</text>
</comment>
<dbReference type="PROSITE" id="PS00166">
    <property type="entry name" value="ENOYL_COA_HYDRATASE"/>
    <property type="match status" value="1"/>
</dbReference>
<dbReference type="SUPFAM" id="SSF52096">
    <property type="entry name" value="ClpP/crotonase"/>
    <property type="match status" value="1"/>
</dbReference>
<protein>
    <submittedName>
        <fullName evidence="3">Enoyl-CoA hydratase/isomerase family protein</fullName>
    </submittedName>
    <submittedName>
        <fullName evidence="4">Short chain enoyl-CoA hydratase</fullName>
    </submittedName>
</protein>
<accession>A0A2N3WN47</accession>
<accession>A0A8E1W4R5</accession>
<dbReference type="EMBL" id="JACJHR010000061">
    <property type="protein sequence ID" value="MBB2503841.1"/>
    <property type="molecule type" value="Genomic_DNA"/>
</dbReference>
<dbReference type="AlphaFoldDB" id="A0A2N3WN47"/>
<evidence type="ECO:0000313" key="4">
    <source>
        <dbReference type="EMBL" id="PKV95295.1"/>
    </source>
</evidence>
<dbReference type="PANTHER" id="PTHR11941:SF54">
    <property type="entry name" value="ENOYL-COA HYDRATASE, MITOCHONDRIAL"/>
    <property type="match status" value="1"/>
</dbReference>
<dbReference type="RefSeq" id="WP_101438450.1">
    <property type="nucleotide sequence ID" value="NZ_JACJHR010000061.1"/>
</dbReference>
<dbReference type="Gene3D" id="3.90.226.10">
    <property type="entry name" value="2-enoyl-CoA Hydratase, Chain A, domain 1"/>
    <property type="match status" value="1"/>
</dbReference>
<proteinExistence type="inferred from homology"/>
<dbReference type="EMBL" id="PJMY01000003">
    <property type="protein sequence ID" value="PKV95295.1"/>
    <property type="molecule type" value="Genomic_DNA"/>
</dbReference>
<dbReference type="InterPro" id="IPR001753">
    <property type="entry name" value="Enoyl-CoA_hydra/iso"/>
</dbReference>
<keyword evidence="5" id="KW-1185">Reference proteome</keyword>
<dbReference type="GO" id="GO:0006635">
    <property type="term" value="P:fatty acid beta-oxidation"/>
    <property type="evidence" value="ECO:0007669"/>
    <property type="project" value="TreeGrafter"/>
</dbReference>
<evidence type="ECO:0000313" key="5">
    <source>
        <dbReference type="Proteomes" id="UP000233750"/>
    </source>
</evidence>
<dbReference type="Proteomes" id="UP000550260">
    <property type="component" value="Unassembled WGS sequence"/>
</dbReference>
<sequence length="249" mass="25725">MTVHCGLDNGVAELVVDNPPLNLLTLAVRAELAAHARRLAGDESCRVVVVRGAGDRAFSAGSDIREFPSDEARGFERADLEHGWFAALAELPQPTIAAVHGHTLGGGLELALTCDIRVADEQAHLGFPEAGLGLVPCGGGTARLPHLVGAARAQLLLLSTERITAGQALAYGLVDKVAPAGRLRETVAELAASIAAAPGATTRAIKAAVRTSVTEGVDAGLAAERRLGGPLFATERAQQAVRGFLKEKS</sequence>
<reference evidence="4 5" key="1">
    <citation type="submission" date="2017-12" db="EMBL/GenBank/DDBJ databases">
        <title>Sequencing the genomes of 1000 Actinobacteria strains.</title>
        <authorList>
            <person name="Klenk H.-P."/>
        </authorList>
    </citation>
    <scope>NUCLEOTIDE SEQUENCE [LARGE SCALE GENOMIC DNA]</scope>
    <source>
        <strain evidence="4 5">DSM 45165</strain>
    </source>
</reference>
<dbReference type="Proteomes" id="UP000233750">
    <property type="component" value="Unassembled WGS sequence"/>
</dbReference>
<comment type="similarity">
    <text evidence="1 2">Belongs to the enoyl-CoA hydratase/isomerase family.</text>
</comment>
<reference evidence="3 6" key="2">
    <citation type="submission" date="2020-08" db="EMBL/GenBank/DDBJ databases">
        <title>Amycolatopsis echigonensis JCM 21831.</title>
        <authorList>
            <person name="Tedsree N."/>
            <person name="Kuncharoen N."/>
            <person name="Likhitwitayawuid K."/>
            <person name="Tanasupawat S."/>
        </authorList>
    </citation>
    <scope>NUCLEOTIDE SEQUENCE [LARGE SCALE GENOMIC DNA]</scope>
    <source>
        <strain evidence="3 6">JCM 21831</strain>
    </source>
</reference>
<dbReference type="GO" id="GO:0003824">
    <property type="term" value="F:catalytic activity"/>
    <property type="evidence" value="ECO:0007669"/>
    <property type="project" value="InterPro"/>
</dbReference>
<dbReference type="Pfam" id="PF00378">
    <property type="entry name" value="ECH_1"/>
    <property type="match status" value="1"/>
</dbReference>
<evidence type="ECO:0000256" key="1">
    <source>
        <dbReference type="ARBA" id="ARBA00005254"/>
    </source>
</evidence>
<gene>
    <name evidence="4" type="ORF">ATK30_6209</name>
    <name evidence="3" type="ORF">H5411_32465</name>
</gene>
<evidence type="ECO:0000256" key="2">
    <source>
        <dbReference type="RuleBase" id="RU003707"/>
    </source>
</evidence>
<name>A0A2N3WN47_9PSEU</name>
<evidence type="ECO:0000313" key="3">
    <source>
        <dbReference type="EMBL" id="MBB2503841.1"/>
    </source>
</evidence>
<organism evidence="4 5">
    <name type="scientific">Amycolatopsis echigonensis</name>
    <dbReference type="NCBI Taxonomy" id="2576905"/>
    <lineage>
        <taxon>Bacteria</taxon>
        <taxon>Bacillati</taxon>
        <taxon>Actinomycetota</taxon>
        <taxon>Actinomycetes</taxon>
        <taxon>Pseudonocardiales</taxon>
        <taxon>Pseudonocardiaceae</taxon>
        <taxon>Amycolatopsis</taxon>
    </lineage>
</organism>
<dbReference type="CDD" id="cd06558">
    <property type="entry name" value="crotonase-like"/>
    <property type="match status" value="1"/>
</dbReference>
<dbReference type="PANTHER" id="PTHR11941">
    <property type="entry name" value="ENOYL-COA HYDRATASE-RELATED"/>
    <property type="match status" value="1"/>
</dbReference>
<evidence type="ECO:0000313" key="6">
    <source>
        <dbReference type="Proteomes" id="UP000550260"/>
    </source>
</evidence>
<dbReference type="InterPro" id="IPR029045">
    <property type="entry name" value="ClpP/crotonase-like_dom_sf"/>
</dbReference>